<protein>
    <submittedName>
        <fullName evidence="1">Uncharacterized protein</fullName>
    </submittedName>
</protein>
<comment type="caution">
    <text evidence="1">The sequence shown here is derived from an EMBL/GenBank/DDBJ whole genome shotgun (WGS) entry which is preliminary data.</text>
</comment>
<proteinExistence type="predicted"/>
<dbReference type="EMBL" id="JAQOWY010000148">
    <property type="protein sequence ID" value="KAK1849271.1"/>
    <property type="molecule type" value="Genomic_DNA"/>
</dbReference>
<sequence>MCAPLPTTVPGVFTSGAHVYVAQVPASFRESIAHRAVVLLPPPVGQQAPLCIFSFERPGGTRREEGIEA</sequence>
<name>A0AAD9ELU1_9PEZI</name>
<reference evidence="1" key="1">
    <citation type="submission" date="2023-01" db="EMBL/GenBank/DDBJ databases">
        <title>Colletotrichum chrysophilum M932 genome sequence.</title>
        <authorList>
            <person name="Baroncelli R."/>
        </authorList>
    </citation>
    <scope>NUCLEOTIDE SEQUENCE</scope>
    <source>
        <strain evidence="1">M932</strain>
    </source>
</reference>
<evidence type="ECO:0000313" key="2">
    <source>
        <dbReference type="Proteomes" id="UP001243330"/>
    </source>
</evidence>
<keyword evidence="2" id="KW-1185">Reference proteome</keyword>
<dbReference type="AlphaFoldDB" id="A0AAD9ELU1"/>
<gene>
    <name evidence="1" type="ORF">CCHR01_08105</name>
</gene>
<evidence type="ECO:0000313" key="1">
    <source>
        <dbReference type="EMBL" id="KAK1849271.1"/>
    </source>
</evidence>
<organism evidence="1 2">
    <name type="scientific">Colletotrichum chrysophilum</name>
    <dbReference type="NCBI Taxonomy" id="1836956"/>
    <lineage>
        <taxon>Eukaryota</taxon>
        <taxon>Fungi</taxon>
        <taxon>Dikarya</taxon>
        <taxon>Ascomycota</taxon>
        <taxon>Pezizomycotina</taxon>
        <taxon>Sordariomycetes</taxon>
        <taxon>Hypocreomycetidae</taxon>
        <taxon>Glomerellales</taxon>
        <taxon>Glomerellaceae</taxon>
        <taxon>Colletotrichum</taxon>
        <taxon>Colletotrichum gloeosporioides species complex</taxon>
    </lineage>
</organism>
<dbReference type="Proteomes" id="UP001243330">
    <property type="component" value="Unassembled WGS sequence"/>
</dbReference>
<accession>A0AAD9ELU1</accession>